<evidence type="ECO:0000313" key="3">
    <source>
        <dbReference type="EMBL" id="OAT04007.1"/>
    </source>
</evidence>
<sequence>MTRWVANDFIAVLPMSFFIANLFYIMASGLVKISFCLFLLRVVVIGRAYIYTIICGRCDYNHLHNFLLVLQPAHSLAGIRQLATGFGAIASVPTIDSLIWCAVEVGVSIIAVSAVTLKPLLVKDKILFHSKSDNPPSPSPRRRINGTGDENFMCSIGTGPKRKIHQNHLQNSSGHRKISSSMLRADVIMGRLSSEEVIWASKGGEGDRPINTSEGIAKDLEMIPTGKIHKVVEFSTSRATKKPDDDPTLIHPQG</sequence>
<keyword evidence="2" id="KW-1133">Transmembrane helix</keyword>
<keyword evidence="2" id="KW-0812">Transmembrane</keyword>
<protein>
    <recommendedName>
        <fullName evidence="5">Integral membrane protein</fullName>
    </recommendedName>
</protein>
<evidence type="ECO:0000313" key="4">
    <source>
        <dbReference type="Proteomes" id="UP000002038"/>
    </source>
</evidence>
<organism evidence="3 4">
    <name type="scientific">Blastomyces gilchristii (strain SLH14081)</name>
    <name type="common">Blastomyces dermatitidis</name>
    <dbReference type="NCBI Taxonomy" id="559298"/>
    <lineage>
        <taxon>Eukaryota</taxon>
        <taxon>Fungi</taxon>
        <taxon>Dikarya</taxon>
        <taxon>Ascomycota</taxon>
        <taxon>Pezizomycotina</taxon>
        <taxon>Eurotiomycetes</taxon>
        <taxon>Eurotiomycetidae</taxon>
        <taxon>Onygenales</taxon>
        <taxon>Ajellomycetaceae</taxon>
        <taxon>Blastomyces</taxon>
    </lineage>
</organism>
<dbReference type="PANTHER" id="PTHR33048">
    <property type="entry name" value="PTH11-LIKE INTEGRAL MEMBRANE PROTEIN (AFU_ORTHOLOGUE AFUA_5G11245)"/>
    <property type="match status" value="1"/>
</dbReference>
<dbReference type="Proteomes" id="UP000002038">
    <property type="component" value="Unassembled WGS sequence"/>
</dbReference>
<dbReference type="RefSeq" id="XP_031575939.1">
    <property type="nucleotide sequence ID" value="XM_031719981.1"/>
</dbReference>
<dbReference type="AlphaFoldDB" id="A0A179UA16"/>
<keyword evidence="4" id="KW-1185">Reference proteome</keyword>
<feature type="region of interest" description="Disordered" evidence="1">
    <location>
        <begin position="235"/>
        <end position="254"/>
    </location>
</feature>
<dbReference type="GeneID" id="8510690"/>
<dbReference type="KEGG" id="bgh:BDBG_00644"/>
<dbReference type="VEuPathDB" id="FungiDB:BDBG_00644"/>
<feature type="transmembrane region" description="Helical" evidence="2">
    <location>
        <begin position="6"/>
        <end position="26"/>
    </location>
</feature>
<gene>
    <name evidence="3" type="ORF">BDBG_00644</name>
</gene>
<reference evidence="4" key="1">
    <citation type="journal article" date="2015" name="PLoS Genet.">
        <title>The dynamic genome and transcriptome of the human fungal pathogen Blastomyces and close relative Emmonsia.</title>
        <authorList>
            <person name="Munoz J.F."/>
            <person name="Gauthier G.M."/>
            <person name="Desjardins C.A."/>
            <person name="Gallo J.E."/>
            <person name="Holder J."/>
            <person name="Sullivan T.D."/>
            <person name="Marty A.J."/>
            <person name="Carmen J.C."/>
            <person name="Chen Z."/>
            <person name="Ding L."/>
            <person name="Gujja S."/>
            <person name="Magrini V."/>
            <person name="Misas E."/>
            <person name="Mitreva M."/>
            <person name="Priest M."/>
            <person name="Saif S."/>
            <person name="Whiston E.A."/>
            <person name="Young S."/>
            <person name="Zeng Q."/>
            <person name="Goldman W.E."/>
            <person name="Mardis E.R."/>
            <person name="Taylor J.W."/>
            <person name="McEwen J.G."/>
            <person name="Clay O.K."/>
            <person name="Klein B.S."/>
            <person name="Cuomo C.A."/>
        </authorList>
    </citation>
    <scope>NUCLEOTIDE SEQUENCE [LARGE SCALE GENOMIC DNA]</scope>
    <source>
        <strain evidence="4">SLH14081</strain>
    </source>
</reference>
<proteinExistence type="predicted"/>
<dbReference type="PANTHER" id="PTHR33048:SF47">
    <property type="entry name" value="INTEGRAL MEMBRANE PROTEIN-RELATED"/>
    <property type="match status" value="1"/>
</dbReference>
<dbReference type="EMBL" id="GG657448">
    <property type="protein sequence ID" value="OAT04007.1"/>
    <property type="molecule type" value="Genomic_DNA"/>
</dbReference>
<evidence type="ECO:0008006" key="5">
    <source>
        <dbReference type="Google" id="ProtNLM"/>
    </source>
</evidence>
<evidence type="ECO:0000256" key="1">
    <source>
        <dbReference type="SAM" id="MobiDB-lite"/>
    </source>
</evidence>
<dbReference type="OrthoDB" id="3897607at2759"/>
<dbReference type="InterPro" id="IPR052337">
    <property type="entry name" value="SAT4-like"/>
</dbReference>
<name>A0A179UA16_BLAGS</name>
<keyword evidence="2" id="KW-0472">Membrane</keyword>
<evidence type="ECO:0000256" key="2">
    <source>
        <dbReference type="SAM" id="Phobius"/>
    </source>
</evidence>
<accession>A0A179UA16</accession>